<dbReference type="EMBL" id="CAEZSH010000106">
    <property type="protein sequence ID" value="CAB4543351.1"/>
    <property type="molecule type" value="Genomic_DNA"/>
</dbReference>
<name>A0A6J6BVZ3_9ZZZZ</name>
<keyword evidence="1" id="KW-1133">Transmembrane helix</keyword>
<accession>A0A6J6BVZ3</accession>
<evidence type="ECO:0000313" key="2">
    <source>
        <dbReference type="EMBL" id="CAB4543351.1"/>
    </source>
</evidence>
<sequence>MKRAWSQIIAIWVAVAATTVLVTAAAPAESALAWYGAILAGSIATVSMIHLVKASATGIVTELIYVAGGSYVILTLASGYLFLFRF</sequence>
<protein>
    <submittedName>
        <fullName evidence="2">Unannotated protein</fullName>
    </submittedName>
</protein>
<dbReference type="AlphaFoldDB" id="A0A6J6BVZ3"/>
<evidence type="ECO:0000313" key="3">
    <source>
        <dbReference type="EMBL" id="CAB4616830.1"/>
    </source>
</evidence>
<gene>
    <name evidence="2" type="ORF">UFOPK1410_00811</name>
    <name evidence="3" type="ORF">UFOPK1855_00736</name>
</gene>
<proteinExistence type="predicted"/>
<feature type="transmembrane region" description="Helical" evidence="1">
    <location>
        <begin position="64"/>
        <end position="83"/>
    </location>
</feature>
<dbReference type="EMBL" id="CAEZUW010000117">
    <property type="protein sequence ID" value="CAB4616830.1"/>
    <property type="molecule type" value="Genomic_DNA"/>
</dbReference>
<reference evidence="2" key="1">
    <citation type="submission" date="2020-05" db="EMBL/GenBank/DDBJ databases">
        <authorList>
            <person name="Chiriac C."/>
            <person name="Salcher M."/>
            <person name="Ghai R."/>
            <person name="Kavagutti S V."/>
        </authorList>
    </citation>
    <scope>NUCLEOTIDE SEQUENCE</scope>
</reference>
<evidence type="ECO:0000256" key="1">
    <source>
        <dbReference type="SAM" id="Phobius"/>
    </source>
</evidence>
<feature type="transmembrane region" description="Helical" evidence="1">
    <location>
        <begin position="34"/>
        <end position="52"/>
    </location>
</feature>
<organism evidence="2">
    <name type="scientific">freshwater metagenome</name>
    <dbReference type="NCBI Taxonomy" id="449393"/>
    <lineage>
        <taxon>unclassified sequences</taxon>
        <taxon>metagenomes</taxon>
        <taxon>ecological metagenomes</taxon>
    </lineage>
</organism>
<keyword evidence="1" id="KW-0812">Transmembrane</keyword>
<keyword evidence="1" id="KW-0472">Membrane</keyword>